<feature type="compositionally biased region" description="Acidic residues" evidence="1">
    <location>
        <begin position="96"/>
        <end position="118"/>
    </location>
</feature>
<feature type="compositionally biased region" description="Polar residues" evidence="1">
    <location>
        <begin position="20"/>
        <end position="41"/>
    </location>
</feature>
<organism evidence="2 3">
    <name type="scientific">Arachis hypogaea</name>
    <name type="common">Peanut</name>
    <dbReference type="NCBI Taxonomy" id="3818"/>
    <lineage>
        <taxon>Eukaryota</taxon>
        <taxon>Viridiplantae</taxon>
        <taxon>Streptophyta</taxon>
        <taxon>Embryophyta</taxon>
        <taxon>Tracheophyta</taxon>
        <taxon>Spermatophyta</taxon>
        <taxon>Magnoliopsida</taxon>
        <taxon>eudicotyledons</taxon>
        <taxon>Gunneridae</taxon>
        <taxon>Pentapetalae</taxon>
        <taxon>rosids</taxon>
        <taxon>fabids</taxon>
        <taxon>Fabales</taxon>
        <taxon>Fabaceae</taxon>
        <taxon>Papilionoideae</taxon>
        <taxon>50 kb inversion clade</taxon>
        <taxon>dalbergioids sensu lato</taxon>
        <taxon>Dalbergieae</taxon>
        <taxon>Pterocarpus clade</taxon>
        <taxon>Arachis</taxon>
    </lineage>
</organism>
<name>A0A6B9VA37_ARAHY</name>
<sequence>MPRKFRYTASSAARTVAAPENQTQATLDGTTYAGANTSSAQRRARAPLLPHSRNNTRQSHANAVPFRPPCNERRLAPSSDMGDIRAPAMRTKSWDRDEDADVYSEDEDYDPEADEVESFDDHVDDLFATHEAEHRGNANSQKKDTNF</sequence>
<reference evidence="2 3" key="1">
    <citation type="submission" date="2020-01" db="EMBL/GenBank/DDBJ databases">
        <title>Genome sequence of Arachis hypogaea, cultivar Shitouqi.</title>
        <authorList>
            <person name="Zhuang W."/>
            <person name="Chen H."/>
            <person name="Varshney R."/>
            <person name="Wang D."/>
            <person name="Ming R."/>
        </authorList>
    </citation>
    <scope>NUCLEOTIDE SEQUENCE [LARGE SCALE GENOMIC DNA]</scope>
    <source>
        <tissue evidence="2">Young leaf</tissue>
    </source>
</reference>
<evidence type="ECO:0000256" key="1">
    <source>
        <dbReference type="SAM" id="MobiDB-lite"/>
    </source>
</evidence>
<feature type="compositionally biased region" description="Basic and acidic residues" evidence="1">
    <location>
        <begin position="119"/>
        <end position="147"/>
    </location>
</feature>
<dbReference type="EMBL" id="CP031001">
    <property type="protein sequence ID" value="QHN78243.1"/>
    <property type="molecule type" value="Genomic_DNA"/>
</dbReference>
<feature type="region of interest" description="Disordered" evidence="1">
    <location>
        <begin position="1"/>
        <end position="147"/>
    </location>
</feature>
<evidence type="ECO:0000313" key="2">
    <source>
        <dbReference type="EMBL" id="QHN78243.1"/>
    </source>
</evidence>
<dbReference type="Proteomes" id="UP000464620">
    <property type="component" value="Chromosome B09"/>
</dbReference>
<accession>A0A6B9VA37</accession>
<dbReference type="AlphaFoldDB" id="A0A6B9VA37"/>
<proteinExistence type="predicted"/>
<protein>
    <submittedName>
        <fullName evidence="2">Uncharacterized protein</fullName>
    </submittedName>
</protein>
<evidence type="ECO:0000313" key="3">
    <source>
        <dbReference type="Proteomes" id="UP000464620"/>
    </source>
</evidence>
<feature type="compositionally biased region" description="Polar residues" evidence="1">
    <location>
        <begin position="52"/>
        <end position="61"/>
    </location>
</feature>
<gene>
    <name evidence="2" type="ORF">DS421_19g659690</name>
</gene>